<dbReference type="GO" id="GO:0010945">
    <property type="term" value="F:coenzyme A diphosphatase activity"/>
    <property type="evidence" value="ECO:0007669"/>
    <property type="project" value="InterPro"/>
</dbReference>
<comment type="cofactor">
    <cofactor evidence="1">
        <name>Mn(2+)</name>
        <dbReference type="ChEBI" id="CHEBI:29035"/>
    </cofactor>
</comment>
<dbReference type="Pfam" id="PF00293">
    <property type="entry name" value="NUDIX"/>
    <property type="match status" value="1"/>
</dbReference>
<evidence type="ECO:0000256" key="4">
    <source>
        <dbReference type="ARBA" id="ARBA00022801"/>
    </source>
</evidence>
<evidence type="ECO:0000256" key="6">
    <source>
        <dbReference type="ARBA" id="ARBA00023211"/>
    </source>
</evidence>
<keyword evidence="6" id="KW-0464">Manganese</keyword>
<dbReference type="GeneID" id="115017384"/>
<dbReference type="PANTHER" id="PTHR12992:SF11">
    <property type="entry name" value="MITOCHONDRIAL COENZYME A DIPHOSPHATASE NUDT8"/>
    <property type="match status" value="1"/>
</dbReference>
<keyword evidence="5" id="KW-0460">Magnesium</keyword>
<keyword evidence="4" id="KW-0378">Hydrolase</keyword>
<dbReference type="Proteomes" id="UP000504630">
    <property type="component" value="Chromosome 13"/>
</dbReference>
<proteinExistence type="predicted"/>
<dbReference type="PANTHER" id="PTHR12992">
    <property type="entry name" value="NUDIX HYDROLASE"/>
    <property type="match status" value="1"/>
</dbReference>
<dbReference type="SUPFAM" id="SSF55811">
    <property type="entry name" value="Nudix"/>
    <property type="match status" value="1"/>
</dbReference>
<gene>
    <name evidence="9 10" type="primary">nudt8</name>
</gene>
<dbReference type="InterPro" id="IPR015797">
    <property type="entry name" value="NUDIX_hydrolase-like_dom_sf"/>
</dbReference>
<dbReference type="KEGG" id="cgob:115017384"/>
<dbReference type="RefSeq" id="XP_029301615.1">
    <property type="nucleotide sequence ID" value="XM_029445755.1"/>
</dbReference>
<dbReference type="PROSITE" id="PS51462">
    <property type="entry name" value="NUDIX"/>
    <property type="match status" value="1"/>
</dbReference>
<evidence type="ECO:0000256" key="2">
    <source>
        <dbReference type="ARBA" id="ARBA00001946"/>
    </source>
</evidence>
<feature type="domain" description="Nudix hydrolase" evidence="7">
    <location>
        <begin position="262"/>
        <end position="405"/>
    </location>
</feature>
<evidence type="ECO:0000313" key="8">
    <source>
        <dbReference type="Proteomes" id="UP000504630"/>
    </source>
</evidence>
<evidence type="ECO:0000256" key="5">
    <source>
        <dbReference type="ARBA" id="ARBA00022842"/>
    </source>
</evidence>
<evidence type="ECO:0000256" key="3">
    <source>
        <dbReference type="ARBA" id="ARBA00022723"/>
    </source>
</evidence>
<dbReference type="CTD" id="254552"/>
<dbReference type="InterPro" id="IPR000086">
    <property type="entry name" value="NUDIX_hydrolase_dom"/>
</dbReference>
<dbReference type="Gene3D" id="3.90.79.10">
    <property type="entry name" value="Nucleoside Triphosphate Pyrophosphohydrolase"/>
    <property type="match status" value="1"/>
</dbReference>
<dbReference type="AlphaFoldDB" id="A0A6J2QV84"/>
<keyword evidence="8" id="KW-1185">Reference proteome</keyword>
<accession>A0A6J2QV84</accession>
<evidence type="ECO:0000259" key="7">
    <source>
        <dbReference type="PROSITE" id="PS51462"/>
    </source>
</evidence>
<dbReference type="CDD" id="cd03426">
    <property type="entry name" value="NUDIX_CoAse_Nudt7"/>
    <property type="match status" value="1"/>
</dbReference>
<name>A0A6J2QV84_COTGO</name>
<keyword evidence="3" id="KW-0479">Metal-binding</keyword>
<dbReference type="InterPro" id="IPR045121">
    <property type="entry name" value="CoAse"/>
</dbReference>
<evidence type="ECO:0000256" key="1">
    <source>
        <dbReference type="ARBA" id="ARBA00001936"/>
    </source>
</evidence>
<organism evidence="8 10">
    <name type="scientific">Cottoperca gobio</name>
    <name type="common">Frogmouth</name>
    <name type="synonym">Aphritis gobio</name>
    <dbReference type="NCBI Taxonomy" id="56716"/>
    <lineage>
        <taxon>Eukaryota</taxon>
        <taxon>Metazoa</taxon>
        <taxon>Chordata</taxon>
        <taxon>Craniata</taxon>
        <taxon>Vertebrata</taxon>
        <taxon>Euteleostomi</taxon>
        <taxon>Actinopterygii</taxon>
        <taxon>Neopterygii</taxon>
        <taxon>Teleostei</taxon>
        <taxon>Neoteleostei</taxon>
        <taxon>Acanthomorphata</taxon>
        <taxon>Eupercaria</taxon>
        <taxon>Perciformes</taxon>
        <taxon>Notothenioidei</taxon>
        <taxon>Bovichtidae</taxon>
        <taxon>Cottoperca</taxon>
    </lineage>
</organism>
<protein>
    <submittedName>
        <fullName evidence="9 10">Nucleoside diphosphate-linked moiety X motif 8</fullName>
    </submittedName>
</protein>
<evidence type="ECO:0000313" key="9">
    <source>
        <dbReference type="RefSeq" id="XP_029301615.1"/>
    </source>
</evidence>
<dbReference type="GeneTree" id="ENSGT00940000162775"/>
<evidence type="ECO:0000313" key="10">
    <source>
        <dbReference type="RefSeq" id="XP_029301616.1"/>
    </source>
</evidence>
<dbReference type="GO" id="GO:0046872">
    <property type="term" value="F:metal ion binding"/>
    <property type="evidence" value="ECO:0007669"/>
    <property type="project" value="UniProtKB-KW"/>
</dbReference>
<dbReference type="OrthoDB" id="10262892at2759"/>
<sequence>MFRAPRVLIWSCHIRPLRESHCPAFSEHTAAGWQGTRDVKKRRYEGIHASKEGSSLTTETVSRLKLLPLLKFDCAYQKLRPASFQNFSSKAILSSHYHLPQVSTSAKAKRGSDSCKCAVVKDVVQNPKAVSTYQNCLINTTCLQPSKRALDISQPSLSFTHKTRCLQSHLSCRQHVVRPFSSSTHTQWILSHFHRRQLPSILSSHNTRAVHLAAAHVADTWRDCLSLKNENRCRQSLGTNLKLYEVDKGKQGASQSQGKNRGRWASVLVSLCSVESEPAFLFTLRSSTLKGRHKGDVSFAGGKSDPSDVDVVATALREAREELGVSVATEKVWGILKPLRDMSGMVIAPVLANLGPLEELSFKPNPGEVEEIFTLPLSHLCNPQNRGYTHFRTGNKYGYTLPVFRNGKHRVWGLTAVALDHTLKLIVPP</sequence>
<reference evidence="9 10" key="1">
    <citation type="submission" date="2025-04" db="UniProtKB">
        <authorList>
            <consortium name="RefSeq"/>
        </authorList>
    </citation>
    <scope>IDENTIFICATION</scope>
</reference>
<comment type="cofactor">
    <cofactor evidence="2">
        <name>Mg(2+)</name>
        <dbReference type="ChEBI" id="CHEBI:18420"/>
    </cofactor>
</comment>
<dbReference type="RefSeq" id="XP_029301616.1">
    <property type="nucleotide sequence ID" value="XM_029445756.1"/>
</dbReference>